<dbReference type="PANTHER" id="PTHR43435:SF4">
    <property type="entry name" value="FGGY CARBOHYDRATE KINASE DOMAIN-CONTAINING PROTEIN"/>
    <property type="match status" value="1"/>
</dbReference>
<keyword evidence="8" id="KW-1185">Reference proteome</keyword>
<evidence type="ECO:0000313" key="8">
    <source>
        <dbReference type="Proteomes" id="UP000053831"/>
    </source>
</evidence>
<dbReference type="CDD" id="cd07782">
    <property type="entry name" value="ASKHA_NBD_FGGY_D-RBK"/>
    <property type="match status" value="1"/>
</dbReference>
<evidence type="ECO:0000259" key="6">
    <source>
        <dbReference type="Pfam" id="PF02782"/>
    </source>
</evidence>
<name>A0A0M8N968_ESCWE</name>
<keyword evidence="3 7" id="KW-0418">Kinase</keyword>
<feature type="region of interest" description="Disordered" evidence="4">
    <location>
        <begin position="462"/>
        <end position="487"/>
    </location>
</feature>
<dbReference type="Gene3D" id="3.30.420.40">
    <property type="match status" value="1"/>
</dbReference>
<dbReference type="PANTHER" id="PTHR43435">
    <property type="entry name" value="RIBULOKINASE"/>
    <property type="match status" value="1"/>
</dbReference>
<feature type="compositionally biased region" description="Polar residues" evidence="4">
    <location>
        <begin position="14"/>
        <end position="23"/>
    </location>
</feature>
<dbReference type="InterPro" id="IPR018484">
    <property type="entry name" value="FGGY_N"/>
</dbReference>
<sequence length="1277" mass="141152">MPERNGGPQAAGNGDSSANSNPSIRAPSLAPLTRWPPVGISIHEELPHQDALELIARGAPTHKGRKEAIPHAPDQFYALYATTSGTRSGRADGMTLHDAMAQLMTMRMHGQGYASHPWETLEQPSHCFYFGKRPGTVTLNQWVAMASVIPPKIALRDPGAEPRPVLLGQVFQRLKELQGGLEDDNEPLMYRNLYKRFLRDPDKIFTPHKTLDRQITDLITVLSRNEWFDFTEPKNQVVTRFIFDTAEENHAQYLRFFHQLLLSLELELRIHSGQHGDWAKEKLLHQIPPRIQWNLALARRWRENVRVESYGDTPDQVKLRYKLKKRQVKQLKRFAQIMKWPNLKQTMDYLTHRDELSTLDTISSDAFAFFSGLVLPGPTLTFLMMNTLIDVDPDEATDELALLSHMHPHCGFQYRNSHTYWTASCIVGKVIAPTCGSVAGWVGPGRPTPDLGRSQIARIRTRQAKQRMEREDVESMAERSGPLGPEAESYPVHEYTLPLLDQDSGVVDTIRVEVLNLKPVTPTARDGEAAEKGGPRIFDAVLQFAVDGASWPLRLMYDVSFVTAWPCVEGPHALFYDYAHQLAKVDEILKIRNWGGLYSGHDGAASGSSSARSSPAPELLKAGDEDFDDEKVLVVDAIGVRDNEVLARAWCSHWGLSAIVADVKKTCMACAIREAYAATLTVVILVEDQGSYYIGIDVGTGSARACIIDDSGDIKALAAEEIRLWQPEPGYYEQSTTDIWQRICECVRKIMAESGVAPSQVKGIGFDATCSLAVLDKETGEPVTVTGPDFRNEGEDRNVVLWLDHRPVEETRKINATGHRLLKYVGGKMSIEMEIPKVLWLKNNMPAELFDRCKFYDLTDALTHLATGNETRSFCSTVCKQGYVPVGIDGSVKGWQEDFYQEIGLGDLVKDDFKRMGGVNGTSGKFASAGECVGTLSQKAAAQLGLVEGIAVGSGVIDAYAGWIGTVGAKIDAANGPNVKTDVPANDISQAFTRLAAVAGTSTCHLAMSREAVFVPGVWGPYRDVLVPDFWLAEGGQSATGELLRHMLDIHPAYQETLALAKADGKHIYDYLNERLEQLAAKQGAPAISWLGRHHFLYGDLWGNRSPIADPTMKGTMIGLDSDKSTDNMALWYYATMEFIAMQTRQIVEQMNAAGHEIASIFMSGSQCQNPVLMRLLATTCSMPVVIPEYVHAAVVHGAAMLGAKAASHTRAGAEAESLWAIMDRMSKPGRMVQPGADAGERALLDAKYGVFLDMCRTQQEYRDKVNKAVEGWGKQQ</sequence>
<accession>A0A0M8N968</accession>
<dbReference type="SUPFAM" id="SSF53067">
    <property type="entry name" value="Actin-like ATPase domain"/>
    <property type="match status" value="2"/>
</dbReference>
<dbReference type="OrthoDB" id="203824at2759"/>
<dbReference type="InterPro" id="IPR043129">
    <property type="entry name" value="ATPase_NBD"/>
</dbReference>
<proteinExistence type="inferred from homology"/>
<evidence type="ECO:0000256" key="1">
    <source>
        <dbReference type="ARBA" id="ARBA00009156"/>
    </source>
</evidence>
<feature type="domain" description="Carbohydrate kinase FGGY N-terminal" evidence="5">
    <location>
        <begin position="692"/>
        <end position="868"/>
    </location>
</feature>
<dbReference type="InterPro" id="IPR018485">
    <property type="entry name" value="FGGY_C"/>
</dbReference>
<evidence type="ECO:0000256" key="4">
    <source>
        <dbReference type="SAM" id="MobiDB-lite"/>
    </source>
</evidence>
<dbReference type="STRING" id="150374.A0A0M8N968"/>
<reference evidence="7 8" key="1">
    <citation type="submission" date="2015-07" db="EMBL/GenBank/DDBJ databases">
        <title>The genome of the fungus Escovopsis weberi, a specialized disease agent of ant agriculture.</title>
        <authorList>
            <person name="de Man T.J."/>
            <person name="Stajich J.E."/>
            <person name="Kubicek C.P."/>
            <person name="Chenthamara K."/>
            <person name="Atanasova L."/>
            <person name="Druzhinina I.S."/>
            <person name="Birnbaum S."/>
            <person name="Barribeau S.M."/>
            <person name="Teiling C."/>
            <person name="Suen G."/>
            <person name="Currie C."/>
            <person name="Gerardo N.M."/>
        </authorList>
    </citation>
    <scope>NUCLEOTIDE SEQUENCE [LARGE SCALE GENOMIC DNA]</scope>
</reference>
<dbReference type="GO" id="GO:0019321">
    <property type="term" value="P:pentose metabolic process"/>
    <property type="evidence" value="ECO:0007669"/>
    <property type="project" value="TreeGrafter"/>
</dbReference>
<dbReference type="GO" id="GO:0019150">
    <property type="term" value="F:D-ribulokinase activity"/>
    <property type="evidence" value="ECO:0007669"/>
    <property type="project" value="TreeGrafter"/>
</dbReference>
<dbReference type="NCBIfam" id="TIGR01315">
    <property type="entry name" value="5C_CHO_kinase"/>
    <property type="match status" value="1"/>
</dbReference>
<dbReference type="GO" id="GO:0005737">
    <property type="term" value="C:cytoplasm"/>
    <property type="evidence" value="ECO:0007669"/>
    <property type="project" value="TreeGrafter"/>
</dbReference>
<feature type="region of interest" description="Disordered" evidence="4">
    <location>
        <begin position="1"/>
        <end position="30"/>
    </location>
</feature>
<keyword evidence="2" id="KW-0808">Transferase</keyword>
<evidence type="ECO:0000256" key="2">
    <source>
        <dbReference type="ARBA" id="ARBA00022679"/>
    </source>
</evidence>
<dbReference type="InterPro" id="IPR006003">
    <property type="entry name" value="FGGY_RbtK-like"/>
</dbReference>
<dbReference type="Proteomes" id="UP000053831">
    <property type="component" value="Unassembled WGS sequence"/>
</dbReference>
<dbReference type="AlphaFoldDB" id="A0A0M8N968"/>
<comment type="caution">
    <text evidence="7">The sequence shown here is derived from an EMBL/GenBank/DDBJ whole genome shotgun (WGS) entry which is preliminary data.</text>
</comment>
<evidence type="ECO:0000256" key="3">
    <source>
        <dbReference type="ARBA" id="ARBA00022777"/>
    </source>
</evidence>
<organism evidence="7 8">
    <name type="scientific">Escovopsis weberi</name>
    <dbReference type="NCBI Taxonomy" id="150374"/>
    <lineage>
        <taxon>Eukaryota</taxon>
        <taxon>Fungi</taxon>
        <taxon>Dikarya</taxon>
        <taxon>Ascomycota</taxon>
        <taxon>Pezizomycotina</taxon>
        <taxon>Sordariomycetes</taxon>
        <taxon>Hypocreomycetidae</taxon>
        <taxon>Hypocreales</taxon>
        <taxon>Hypocreaceae</taxon>
        <taxon>Escovopsis</taxon>
    </lineage>
</organism>
<dbReference type="Gene3D" id="1.20.58.2240">
    <property type="match status" value="1"/>
</dbReference>
<protein>
    <submittedName>
        <fullName evidence="7">Putative sugar kinase</fullName>
    </submittedName>
</protein>
<comment type="similarity">
    <text evidence="1">Belongs to the FGGY kinase family.</text>
</comment>
<evidence type="ECO:0000313" key="7">
    <source>
        <dbReference type="EMBL" id="KOS22600.1"/>
    </source>
</evidence>
<dbReference type="Pfam" id="PF00370">
    <property type="entry name" value="FGGY_N"/>
    <property type="match status" value="1"/>
</dbReference>
<evidence type="ECO:0000259" key="5">
    <source>
        <dbReference type="Pfam" id="PF00370"/>
    </source>
</evidence>
<feature type="domain" description="Carbohydrate kinase FGGY C-terminal" evidence="6">
    <location>
        <begin position="995"/>
        <end position="1207"/>
    </location>
</feature>
<gene>
    <name evidence="7" type="ORF">ESCO_001763</name>
</gene>
<dbReference type="Pfam" id="PF02782">
    <property type="entry name" value="FGGY_C"/>
    <property type="match status" value="1"/>
</dbReference>
<dbReference type="EMBL" id="LGSR01000006">
    <property type="protein sequence ID" value="KOS22600.1"/>
    <property type="molecule type" value="Genomic_DNA"/>
</dbReference>